<evidence type="ECO:0000313" key="1">
    <source>
        <dbReference type="EMBL" id="AMN09003.1"/>
    </source>
</evidence>
<organism evidence="1">
    <name type="scientific">Streptomyces somaliensis</name>
    <dbReference type="NCBI Taxonomy" id="78355"/>
    <lineage>
        <taxon>Bacteria</taxon>
        <taxon>Bacillati</taxon>
        <taxon>Actinomycetota</taxon>
        <taxon>Actinomycetes</taxon>
        <taxon>Kitasatosporales</taxon>
        <taxon>Streptomycetaceae</taxon>
        <taxon>Streptomyces</taxon>
    </lineage>
</organism>
<sequence>MTTTPTDIQQLRNRIASAIRAATCPGECGNSTEEECRRTRFQPVVWYQGGVIEVDMSGPVDRIAAILADALAKETP</sequence>
<dbReference type="AlphaFoldDB" id="A0A140GIG6"/>
<protein>
    <submittedName>
        <fullName evidence="1">Uncharacterized protein</fullName>
    </submittedName>
</protein>
<dbReference type="EMBL" id="KU534995">
    <property type="protein sequence ID" value="AMN09003.1"/>
    <property type="molecule type" value="Genomic_DNA"/>
</dbReference>
<gene>
    <name evidence="1" type="primary">orf2</name>
</gene>
<name>A0A140GIG6_9ACTN</name>
<accession>A0A140GIG6</accession>
<reference evidence="1" key="1">
    <citation type="submission" date="2016-01" db="EMBL/GenBank/DDBJ databases">
        <title>Activation of a plasmid-situated type III PKS gene cluster by deletion of a wbl gene in deepsea-derived Streptomyces somaliensis SCSIO ZH66.</title>
        <authorList>
            <person name="Li W."/>
            <person name="Huang H."/>
            <person name="Hou L."/>
        </authorList>
    </citation>
    <scope>NUCLEOTIDE SEQUENCE</scope>
    <source>
        <strain evidence="1">SCSIO ZH66</strain>
    </source>
</reference>
<proteinExistence type="predicted"/>